<keyword evidence="9" id="KW-0240">DNA-directed RNA polymerase</keyword>
<keyword evidence="6" id="KW-0175">Coiled coil</keyword>
<dbReference type="Proteomes" id="UP000682111">
    <property type="component" value="Unassembled WGS sequence"/>
</dbReference>
<evidence type="ECO:0000256" key="4">
    <source>
        <dbReference type="ARBA" id="ARBA00023082"/>
    </source>
</evidence>
<comment type="caution">
    <text evidence="9">The sequence shown here is derived from an EMBL/GenBank/DDBJ whole genome shotgun (WGS) entry which is preliminary data.</text>
</comment>
<dbReference type="InterPro" id="IPR014284">
    <property type="entry name" value="RNA_pol_sigma-70_dom"/>
</dbReference>
<evidence type="ECO:0000313" key="9">
    <source>
        <dbReference type="EMBL" id="GIN61164.1"/>
    </source>
</evidence>
<dbReference type="Gene3D" id="1.10.1740.10">
    <property type="match status" value="1"/>
</dbReference>
<dbReference type="EMBL" id="BORC01000002">
    <property type="protein sequence ID" value="GIN61164.1"/>
    <property type="molecule type" value="Genomic_DNA"/>
</dbReference>
<dbReference type="PANTHER" id="PTHR43133">
    <property type="entry name" value="RNA POLYMERASE ECF-TYPE SIGMA FACTO"/>
    <property type="match status" value="1"/>
</dbReference>
<reference evidence="9" key="1">
    <citation type="submission" date="2021-03" db="EMBL/GenBank/DDBJ databases">
        <title>Antimicrobial resistance genes in bacteria isolated from Japanese honey, and their potential for conferring macrolide and lincosamide resistance in the American foulbrood pathogen Paenibacillus larvae.</title>
        <authorList>
            <person name="Okamoto M."/>
            <person name="Kumagai M."/>
            <person name="Kanamori H."/>
            <person name="Takamatsu D."/>
        </authorList>
    </citation>
    <scope>NUCLEOTIDE SEQUENCE</scope>
    <source>
        <strain evidence="9">J27TS8</strain>
    </source>
</reference>
<dbReference type="Gene3D" id="1.10.10.10">
    <property type="entry name" value="Winged helix-like DNA-binding domain superfamily/Winged helix DNA-binding domain"/>
    <property type="match status" value="1"/>
</dbReference>
<feature type="domain" description="RNA polymerase sigma factor 70 region 4 type 2" evidence="8">
    <location>
        <begin position="118"/>
        <end position="169"/>
    </location>
</feature>
<dbReference type="NCBIfam" id="TIGR02937">
    <property type="entry name" value="sigma70-ECF"/>
    <property type="match status" value="1"/>
</dbReference>
<dbReference type="GO" id="GO:0000428">
    <property type="term" value="C:DNA-directed RNA polymerase complex"/>
    <property type="evidence" value="ECO:0007669"/>
    <property type="project" value="UniProtKB-KW"/>
</dbReference>
<keyword evidence="5" id="KW-0804">Transcription</keyword>
<dbReference type="OrthoDB" id="2381154at2"/>
<evidence type="ECO:0000256" key="1">
    <source>
        <dbReference type="ARBA" id="ARBA00010641"/>
    </source>
</evidence>
<sequence length="316" mass="36542">MTLKVSEQTELLSGQLRDIKKIFDEMVIPYRPELWRYCYHITGSPWDAEDLVQDTLLKAFSSLSHLWQPINPKGYLFKIASTTWIDQCRKMKLKLEPIETTYELPSYEDHYIGEIEDAFAHLVTTLAPRQRVALLLADVFSFKLKEVAEIVGANEGTVKALLHRARKKLKEAKESNKESKNDEITSEQKELISNYMAAFNRRDPEGIAKLLEHNVRTDIVHIAQELGKEVVVKHSLTDWANDPVDMKAELHHLWGRPTIVQVAFANGDRAVYNLNRLDWENGKIVAIKDYYFCPELLRAAANQLMMKVFPRKYTLQ</sequence>
<keyword evidence="3" id="KW-0805">Transcription regulation</keyword>
<evidence type="ECO:0000259" key="7">
    <source>
        <dbReference type="Pfam" id="PF04542"/>
    </source>
</evidence>
<dbReference type="InterPro" id="IPR039425">
    <property type="entry name" value="RNA_pol_sigma-70-like"/>
</dbReference>
<evidence type="ECO:0000256" key="2">
    <source>
        <dbReference type="ARBA" id="ARBA00011344"/>
    </source>
</evidence>
<evidence type="ECO:0000256" key="3">
    <source>
        <dbReference type="ARBA" id="ARBA00023015"/>
    </source>
</evidence>
<evidence type="ECO:0000256" key="5">
    <source>
        <dbReference type="ARBA" id="ARBA00023163"/>
    </source>
</evidence>
<evidence type="ECO:0000313" key="10">
    <source>
        <dbReference type="Proteomes" id="UP000682111"/>
    </source>
</evidence>
<dbReference type="InterPro" id="IPR032710">
    <property type="entry name" value="NTF2-like_dom_sf"/>
</dbReference>
<dbReference type="Pfam" id="PF04542">
    <property type="entry name" value="Sigma70_r2"/>
    <property type="match status" value="1"/>
</dbReference>
<dbReference type="InterPro" id="IPR007627">
    <property type="entry name" value="RNA_pol_sigma70_r2"/>
</dbReference>
<dbReference type="InterPro" id="IPR036388">
    <property type="entry name" value="WH-like_DNA-bd_sf"/>
</dbReference>
<dbReference type="GO" id="GO:0003677">
    <property type="term" value="F:DNA binding"/>
    <property type="evidence" value="ECO:0007669"/>
    <property type="project" value="InterPro"/>
</dbReference>
<dbReference type="RefSeq" id="WP_137742730.1">
    <property type="nucleotide sequence ID" value="NZ_BORC01000002.1"/>
</dbReference>
<evidence type="ECO:0000256" key="6">
    <source>
        <dbReference type="SAM" id="Coils"/>
    </source>
</evidence>
<dbReference type="SUPFAM" id="SSF54427">
    <property type="entry name" value="NTF2-like"/>
    <property type="match status" value="1"/>
</dbReference>
<dbReference type="Gene3D" id="3.10.450.50">
    <property type="match status" value="1"/>
</dbReference>
<comment type="similarity">
    <text evidence="1">Belongs to the sigma-70 factor family. ECF subfamily.</text>
</comment>
<evidence type="ECO:0000259" key="8">
    <source>
        <dbReference type="Pfam" id="PF08281"/>
    </source>
</evidence>
<dbReference type="GO" id="GO:0006352">
    <property type="term" value="P:DNA-templated transcription initiation"/>
    <property type="evidence" value="ECO:0007669"/>
    <property type="project" value="InterPro"/>
</dbReference>
<keyword evidence="4" id="KW-0731">Sigma factor</keyword>
<organism evidence="9 10">
    <name type="scientific">Robertmurraya siralis</name>
    <dbReference type="NCBI Taxonomy" id="77777"/>
    <lineage>
        <taxon>Bacteria</taxon>
        <taxon>Bacillati</taxon>
        <taxon>Bacillota</taxon>
        <taxon>Bacilli</taxon>
        <taxon>Bacillales</taxon>
        <taxon>Bacillaceae</taxon>
        <taxon>Robertmurraya</taxon>
    </lineage>
</organism>
<dbReference type="InterPro" id="IPR013325">
    <property type="entry name" value="RNA_pol_sigma_r2"/>
</dbReference>
<proteinExistence type="inferred from homology"/>
<dbReference type="AlphaFoldDB" id="A0A919WG47"/>
<dbReference type="SUPFAM" id="SSF88659">
    <property type="entry name" value="Sigma3 and sigma4 domains of RNA polymerase sigma factors"/>
    <property type="match status" value="1"/>
</dbReference>
<dbReference type="PANTHER" id="PTHR43133:SF65">
    <property type="entry name" value="ECF RNA POLYMERASE SIGMA FACTOR SIGG"/>
    <property type="match status" value="1"/>
</dbReference>
<dbReference type="InterPro" id="IPR013249">
    <property type="entry name" value="RNA_pol_sigma70_r4_t2"/>
</dbReference>
<feature type="coiled-coil region" evidence="6">
    <location>
        <begin position="162"/>
        <end position="190"/>
    </location>
</feature>
<comment type="subunit">
    <text evidence="2">Interacts transiently with the RNA polymerase catalytic core formed by RpoA, RpoB, RpoC and RpoZ (2 alpha, 1 beta, 1 beta' and 1 omega subunit) to form the RNA polymerase holoenzyme that can initiate transcription.</text>
</comment>
<gene>
    <name evidence="9" type="ORF">J27TS8_11570</name>
</gene>
<dbReference type="GO" id="GO:0016987">
    <property type="term" value="F:sigma factor activity"/>
    <property type="evidence" value="ECO:0007669"/>
    <property type="project" value="UniProtKB-KW"/>
</dbReference>
<dbReference type="CDD" id="cd06171">
    <property type="entry name" value="Sigma70_r4"/>
    <property type="match status" value="1"/>
</dbReference>
<name>A0A919WG47_9BACI</name>
<dbReference type="SUPFAM" id="SSF88946">
    <property type="entry name" value="Sigma2 domain of RNA polymerase sigma factors"/>
    <property type="match status" value="1"/>
</dbReference>
<feature type="domain" description="RNA polymerase sigma-70 region 2" evidence="7">
    <location>
        <begin position="29"/>
        <end position="90"/>
    </location>
</feature>
<protein>
    <submittedName>
        <fullName evidence="9">DNA-directed RNA polymerase sigma-70 factor</fullName>
    </submittedName>
</protein>
<dbReference type="Pfam" id="PF08281">
    <property type="entry name" value="Sigma70_r4_2"/>
    <property type="match status" value="1"/>
</dbReference>
<dbReference type="InterPro" id="IPR013324">
    <property type="entry name" value="RNA_pol_sigma_r3/r4-like"/>
</dbReference>
<accession>A0A919WG47</accession>
<keyword evidence="10" id="KW-1185">Reference proteome</keyword>